<dbReference type="GO" id="GO:0030544">
    <property type="term" value="F:Hsp70 protein binding"/>
    <property type="evidence" value="ECO:0007669"/>
    <property type="project" value="TreeGrafter"/>
</dbReference>
<comment type="caution">
    <text evidence="2">The sequence shown here is derived from an EMBL/GenBank/DDBJ whole genome shotgun (WGS) entry which is preliminary data.</text>
</comment>
<gene>
    <name evidence="2" type="ORF">BJ322DRAFT_1192502</name>
</gene>
<dbReference type="InterPro" id="IPR011333">
    <property type="entry name" value="SKP1/BTB/POZ_sf"/>
</dbReference>
<dbReference type="InterPro" id="IPR000210">
    <property type="entry name" value="BTB/POZ_dom"/>
</dbReference>
<dbReference type="InterPro" id="IPR052972">
    <property type="entry name" value="Sacsin_chaperone_reg"/>
</dbReference>
<evidence type="ECO:0000313" key="3">
    <source>
        <dbReference type="Proteomes" id="UP000736335"/>
    </source>
</evidence>
<dbReference type="Gene3D" id="3.30.710.10">
    <property type="entry name" value="Potassium Channel Kv1.1, Chain A"/>
    <property type="match status" value="1"/>
</dbReference>
<dbReference type="InterPro" id="IPR036890">
    <property type="entry name" value="HATPase_C_sf"/>
</dbReference>
<protein>
    <recommendedName>
        <fullName evidence="1">BTB domain-containing protein</fullName>
    </recommendedName>
</protein>
<organism evidence="2 3">
    <name type="scientific">Thelephora terrestris</name>
    <dbReference type="NCBI Taxonomy" id="56493"/>
    <lineage>
        <taxon>Eukaryota</taxon>
        <taxon>Fungi</taxon>
        <taxon>Dikarya</taxon>
        <taxon>Basidiomycota</taxon>
        <taxon>Agaricomycotina</taxon>
        <taxon>Agaricomycetes</taxon>
        <taxon>Thelephorales</taxon>
        <taxon>Thelephoraceae</taxon>
        <taxon>Thelephora</taxon>
    </lineage>
</organism>
<proteinExistence type="predicted"/>
<reference evidence="2" key="2">
    <citation type="submission" date="2020-11" db="EMBL/GenBank/DDBJ databases">
        <authorList>
            <consortium name="DOE Joint Genome Institute"/>
            <person name="Kuo A."/>
            <person name="Miyauchi S."/>
            <person name="Kiss E."/>
            <person name="Drula E."/>
            <person name="Kohler A."/>
            <person name="Sanchez-Garcia M."/>
            <person name="Andreopoulos B."/>
            <person name="Barry K.W."/>
            <person name="Bonito G."/>
            <person name="Buee M."/>
            <person name="Carver A."/>
            <person name="Chen C."/>
            <person name="Cichocki N."/>
            <person name="Clum A."/>
            <person name="Culley D."/>
            <person name="Crous P.W."/>
            <person name="Fauchery L."/>
            <person name="Girlanda M."/>
            <person name="Hayes R."/>
            <person name="Keri Z."/>
            <person name="Labutti K."/>
            <person name="Lipzen A."/>
            <person name="Lombard V."/>
            <person name="Magnuson J."/>
            <person name="Maillard F."/>
            <person name="Morin E."/>
            <person name="Murat C."/>
            <person name="Nolan M."/>
            <person name="Ohm R."/>
            <person name="Pangilinan J."/>
            <person name="Pereira M."/>
            <person name="Perotto S."/>
            <person name="Peter M."/>
            <person name="Riley R."/>
            <person name="Sitrit Y."/>
            <person name="Stielow B."/>
            <person name="Szollosi G."/>
            <person name="Zifcakova L."/>
            <person name="Stursova M."/>
            <person name="Spatafora J.W."/>
            <person name="Tedersoo L."/>
            <person name="Vaario L.-M."/>
            <person name="Yamada A."/>
            <person name="Yan M."/>
            <person name="Wang P."/>
            <person name="Xu J."/>
            <person name="Bruns T."/>
            <person name="Baldrian P."/>
            <person name="Vilgalys R."/>
            <person name="Henrissat B."/>
            <person name="Grigoriev I.V."/>
            <person name="Hibbett D."/>
            <person name="Nagy L.G."/>
            <person name="Martin F.M."/>
        </authorList>
    </citation>
    <scope>NUCLEOTIDE SEQUENCE</scope>
    <source>
        <strain evidence="2">UH-Tt-Lm1</strain>
    </source>
</reference>
<dbReference type="Proteomes" id="UP000736335">
    <property type="component" value="Unassembled WGS sequence"/>
</dbReference>
<dbReference type="Gene3D" id="3.30.565.10">
    <property type="entry name" value="Histidine kinase-like ATPase, C-terminal domain"/>
    <property type="match status" value="2"/>
</dbReference>
<dbReference type="SUPFAM" id="SSF55874">
    <property type="entry name" value="ATPase domain of HSP90 chaperone/DNA topoisomerase II/histidine kinase"/>
    <property type="match status" value="2"/>
</dbReference>
<accession>A0A9P6HEC5</accession>
<dbReference type="EMBL" id="WIUZ02000007">
    <property type="protein sequence ID" value="KAF9784999.1"/>
    <property type="molecule type" value="Genomic_DNA"/>
</dbReference>
<dbReference type="OrthoDB" id="1262810at2759"/>
<evidence type="ECO:0000313" key="2">
    <source>
        <dbReference type="EMBL" id="KAF9784999.1"/>
    </source>
</evidence>
<dbReference type="SUPFAM" id="SSF54695">
    <property type="entry name" value="POZ domain"/>
    <property type="match status" value="1"/>
</dbReference>
<dbReference type="PANTHER" id="PTHR15600:SF42">
    <property type="entry name" value="SACSIN"/>
    <property type="match status" value="1"/>
</dbReference>
<dbReference type="CDD" id="cd18186">
    <property type="entry name" value="BTB_POZ_ZBTB_KLHL-like"/>
    <property type="match status" value="1"/>
</dbReference>
<sequence length="2589" mass="291661">MDSDSRIAIIRNILNQYPLSIGIFRELIQNSEDAKASKQVESFRHTFWSKHPNHYSQVFLLDCRVHPPAKLGGKLLEHTNGPALLAFNDATFRPEDWKGILATFGSSKRMDISKIGKNGMGFRACFHITNYPQVFSEDTIVMLDPQGDFFAEGEAKVMLEDIPVEVQESLNLKWFQGQDPSPGTIIRLSLRGEHHRREISTKTISCQEVRDHFQSFIQTEMDICLLFLSSLQSIEFWVIEEGETAPSRVALASITPASTVSPNDKRRVETTLHPGPSNGKDWLIRWHSVPNSESQDQLSSMIGCDAKPTMEKEKLTATVALAIQTLPEGYNALGKLFTYLPLPSDTNYPCNIHAPFALTVDRQGLRNENEEGFVKGSDDHVRVEWNRYLFDTVIPVAWAKLLLDLSELNPDPFSAWPSTHHMTSGCSYWRSVPGKALRRIVDDNIPIWPVRGPSTILTYHPYKGILIAPPSIDAALLNAFASIGLVVTQPPQEIYDLAHMVKCHQLLTPELAHSTILELNPPIVTDRDKRNLLLDYLLSTSRAENIIGIPLIEQVNGSVIALSQRTDTSLNHVILGEQDHEVFNQFSPQAISITSTNLSITTTQLLKSPTLLNVDPLEANHVIAYVTRAPSHFGQFSGVSSGAFDEYVGWVSRFFEWLQHSPLEKTLCGHLHKHPLLPVQSGELKPISSSIFSTSYNHNSDGLVQLLQHIGLSFLHPGISKPAQKYLDPYLKSLNNPHHVFTLLPTLHQPLSDPDIHTLQDYILSNRWTIQRDPAILPTLRKLPIYNHMIPFNPSSPQSNNSTINYLTEWSNIPGDVIVKVVALNVTILPILPNTFFTSQLPLAQIFDQRLGITSNIDIIQLTIDHLQSQPEDLQARFLELLSTMHIPSTSLSQLRSIPFVLGADGNFHAPEELVDPTGRLANLLPPHNSHLPMYQTVLQKQMVDSLKSLSLLSNILIMGPFQEMVDLIIQKQDTQLSNLLLEYLNDNPTSWSLPSLLPDHPWLDTSHGLASPASSHGHQFSKLCNRILPLLKRSERIRSQKLLNALHWNTPPPLRVVVDQFKVLVSEKNPSCPEFFSVTSFLGSHLEELSRCGYLQELEQFVKGRSWVPTYGPTLTSTTFAIFKLDYIINPFKQIRPVFVDDKGAKSLLWAMGCKEGPSKDAIFLILQNLGNTPANEAITFLRAVPEKELRAVLESTGAHLSIIPTTEGVPQACSVTHFNDLGPHAGEAPLHPGHYIASDHIDRKLAQKLHLPFLSDIFGTLEMKENLSARISSVLLSYTKEQAFMEFLANAADAGATEFGITLNTSQHHLPENRQLISPSLEEQCNPPSLIIHNNSVFSPSDWEGICDVGSRDKQENVDGRLRIGRFGLGSLSMFYFTEVAMILSGCHVLFMDPRKAYLGRGRSCFNMSLEQMRIIFPAHLASLDGHYGYKLSMDEYKGTLFKLHLRTKQQAGQSTIYGKSFSTEDVKTLIYGFKRSAQHALLFIPVEKIKLSYPVQHRRYPESWVVEKSTVDLPGFGKATRIYQHLHSSSTHWSILYETIPKQDIPHKFSQCLSDHKIHTISVGIAGAIDPLGTPPPHHRPFFGVPLLDTISLPIHIHSTFILSDDRRSIRYDKEGDGNLESEYNKWLLTKIITSFYLRFLAGWKPGHPMKDCPWWPTSTTTDRISQVIVEAMKTAFPTSNELVCDTYSGPRIAPSKAHFLQNPCKGLLLALRPGDLATIPPGFSKKSSPSLQTVNSDYLTTILRGNASTIISMYKEGRITVDDVVDVARFLTLTPPLDALGLPLLPLCDGTLTSLSAGCTTYYCPPREHKSPWLPFPPCHFLNPKAAEEHTIYDSLQVHKLDTTAISKLIKAKVPEQDILSSSPELELWFKDLWGLLSTIPEVTVEESVFQQLPLIPTYSPKTPMRISFRQLTESDVLFVEHETDFPFDACVALGMRLIRAKDCQKKLKDIIKSRKEQKSMGARYTVIKFFMGLPSNQIPIRFRQLSHDLHSDFSQWFRGQLGILPKSEKAMVQRLPLWERVQIGSGPVKFVPAQEAVVIPESVDPDVVRRWATGSTEYIRPGYPLSLVKGPDTLLDFYKNQLTFPSIMKTMTSTYEVLLGQVLRSSRPSGPAPKILVPNANGTMTFSNNLYLSTHATFAAAFASQNKMFLHPGLRNLERQLCDWGLISTLTASSFRVCASAIDQDVHSHDIRTRALTIFRTYNTEMPPELMRDQGSRNALRNLRFIPRSRGLMRYGSVSTERYHSLPDIVSPSQIVDPKFFSIAWTQRATCLEEPSLELQSVNRLDSIPIWEPTTREVIKHLRVLSTSIAPNLQHNRELIEDLKATYSWLANHATEAEELLDYNQEGLFLNVDNPASEWRWNSASELLFDEKDDSNPLRVRGFLKEYGELLRAAGVQEVIHVSVPEDLLGEDSHETQLEEIRRTFNEMREAEQLTDVTFVAEDGTRFAGHRVFLAARSEHFKTSFTGRWRESRDLDQAVEIDVEYGQECLKAVLDWVYKGSYDPPAGTEKLNVFMEMYRLAHYWSFQNSDLFKGLTRELIKSIGVRTYETLRKLAEDLGLQGGPLADKCDEFERKNRSAFAEGL</sequence>
<dbReference type="InterPro" id="IPR058210">
    <property type="entry name" value="SACS/Nov_dom"/>
</dbReference>
<dbReference type="PROSITE" id="PS50097">
    <property type="entry name" value="BTB"/>
    <property type="match status" value="1"/>
</dbReference>
<dbReference type="PANTHER" id="PTHR15600">
    <property type="entry name" value="SACSIN"/>
    <property type="match status" value="1"/>
</dbReference>
<dbReference type="SMART" id="SM00225">
    <property type="entry name" value="BTB"/>
    <property type="match status" value="1"/>
</dbReference>
<reference evidence="2" key="1">
    <citation type="journal article" date="2020" name="Nat. Commun.">
        <title>Large-scale genome sequencing of mycorrhizal fungi provides insights into the early evolution of symbiotic traits.</title>
        <authorList>
            <person name="Miyauchi S."/>
            <person name="Kiss E."/>
            <person name="Kuo A."/>
            <person name="Drula E."/>
            <person name="Kohler A."/>
            <person name="Sanchez-Garcia M."/>
            <person name="Morin E."/>
            <person name="Andreopoulos B."/>
            <person name="Barry K.W."/>
            <person name="Bonito G."/>
            <person name="Buee M."/>
            <person name="Carver A."/>
            <person name="Chen C."/>
            <person name="Cichocki N."/>
            <person name="Clum A."/>
            <person name="Culley D."/>
            <person name="Crous P.W."/>
            <person name="Fauchery L."/>
            <person name="Girlanda M."/>
            <person name="Hayes R.D."/>
            <person name="Keri Z."/>
            <person name="LaButti K."/>
            <person name="Lipzen A."/>
            <person name="Lombard V."/>
            <person name="Magnuson J."/>
            <person name="Maillard F."/>
            <person name="Murat C."/>
            <person name="Nolan M."/>
            <person name="Ohm R.A."/>
            <person name="Pangilinan J."/>
            <person name="Pereira M.F."/>
            <person name="Perotto S."/>
            <person name="Peter M."/>
            <person name="Pfister S."/>
            <person name="Riley R."/>
            <person name="Sitrit Y."/>
            <person name="Stielow J.B."/>
            <person name="Szollosi G."/>
            <person name="Zifcakova L."/>
            <person name="Stursova M."/>
            <person name="Spatafora J.W."/>
            <person name="Tedersoo L."/>
            <person name="Vaario L.M."/>
            <person name="Yamada A."/>
            <person name="Yan M."/>
            <person name="Wang P."/>
            <person name="Xu J."/>
            <person name="Bruns T."/>
            <person name="Baldrian P."/>
            <person name="Vilgalys R."/>
            <person name="Dunand C."/>
            <person name="Henrissat B."/>
            <person name="Grigoriev I.V."/>
            <person name="Hibbett D."/>
            <person name="Nagy L.G."/>
            <person name="Martin F.M."/>
        </authorList>
    </citation>
    <scope>NUCLEOTIDE SEQUENCE</scope>
    <source>
        <strain evidence="2">UH-Tt-Lm1</strain>
    </source>
</reference>
<evidence type="ECO:0000259" key="1">
    <source>
        <dbReference type="PROSITE" id="PS50097"/>
    </source>
</evidence>
<keyword evidence="3" id="KW-1185">Reference proteome</keyword>
<dbReference type="Pfam" id="PF00651">
    <property type="entry name" value="BTB"/>
    <property type="match status" value="1"/>
</dbReference>
<dbReference type="Pfam" id="PF25794">
    <property type="entry name" value="SACS"/>
    <property type="match status" value="2"/>
</dbReference>
<feature type="domain" description="BTB" evidence="1">
    <location>
        <begin position="2440"/>
        <end position="2511"/>
    </location>
</feature>
<name>A0A9P6HEC5_9AGAM</name>